<dbReference type="SUPFAM" id="SSF52777">
    <property type="entry name" value="CoA-dependent acyltransferases"/>
    <property type="match status" value="2"/>
</dbReference>
<evidence type="ECO:0000313" key="11">
    <source>
        <dbReference type="EMBL" id="TQM06119.1"/>
    </source>
</evidence>
<dbReference type="SUPFAM" id="SSF56801">
    <property type="entry name" value="Acetyl-CoA synthetase-like"/>
    <property type="match status" value="1"/>
</dbReference>
<feature type="compositionally biased region" description="Basic residues" evidence="9">
    <location>
        <begin position="1339"/>
        <end position="1352"/>
    </location>
</feature>
<evidence type="ECO:0000256" key="9">
    <source>
        <dbReference type="SAM" id="MobiDB-lite"/>
    </source>
</evidence>
<feature type="region of interest" description="Disordered" evidence="9">
    <location>
        <begin position="76"/>
        <end position="96"/>
    </location>
</feature>
<dbReference type="RefSeq" id="WP_142059759.1">
    <property type="nucleotide sequence ID" value="NZ_VFPA01000004.1"/>
</dbReference>
<evidence type="ECO:0000256" key="5">
    <source>
        <dbReference type="ARBA" id="ARBA00022450"/>
    </source>
</evidence>
<protein>
    <recommendedName>
        <fullName evidence="4">Phenyloxazoline synthase MbtB</fullName>
    </recommendedName>
    <alternativeName>
        <fullName evidence="8">Mycobactin synthetase protein B</fullName>
    </alternativeName>
</protein>
<dbReference type="PROSITE" id="PS50075">
    <property type="entry name" value="CARRIER"/>
    <property type="match status" value="2"/>
</dbReference>
<dbReference type="Gene3D" id="3.30.559.30">
    <property type="entry name" value="Nonribosomal peptide synthetase, condensation domain"/>
    <property type="match status" value="1"/>
</dbReference>
<dbReference type="InterPro" id="IPR020806">
    <property type="entry name" value="PKS_PP-bd"/>
</dbReference>
<dbReference type="CDD" id="cd19535">
    <property type="entry name" value="Cyc_NRPS"/>
    <property type="match status" value="1"/>
</dbReference>
<comment type="similarity">
    <text evidence="3">Belongs to the ATP-dependent AMP-binding enzyme family. MbtB subfamily.</text>
</comment>
<evidence type="ECO:0000256" key="4">
    <source>
        <dbReference type="ARBA" id="ARBA00016743"/>
    </source>
</evidence>
<dbReference type="InterPro" id="IPR042099">
    <property type="entry name" value="ANL_N_sf"/>
</dbReference>
<dbReference type="Pfam" id="PF13193">
    <property type="entry name" value="AMP-binding_C"/>
    <property type="match status" value="1"/>
</dbReference>
<dbReference type="InterPro" id="IPR023213">
    <property type="entry name" value="CAT-like_dom_sf"/>
</dbReference>
<evidence type="ECO:0000256" key="1">
    <source>
        <dbReference type="ARBA" id="ARBA00001957"/>
    </source>
</evidence>
<proteinExistence type="inferred from homology"/>
<keyword evidence="6" id="KW-0597">Phosphoprotein</keyword>
<evidence type="ECO:0000256" key="3">
    <source>
        <dbReference type="ARBA" id="ARBA00007380"/>
    </source>
</evidence>
<reference evidence="11 12" key="1">
    <citation type="submission" date="2019-06" db="EMBL/GenBank/DDBJ databases">
        <title>Sequencing the genomes of 1000 actinobacteria strains.</title>
        <authorList>
            <person name="Klenk H.-P."/>
        </authorList>
    </citation>
    <scope>NUCLEOTIDE SEQUENCE [LARGE SCALE GENOMIC DNA]</scope>
    <source>
        <strain evidence="11 12">DSM 45301</strain>
    </source>
</reference>
<keyword evidence="5" id="KW-0596">Phosphopantetheine</keyword>
<feature type="region of interest" description="Disordered" evidence="9">
    <location>
        <begin position="1069"/>
        <end position="1089"/>
    </location>
</feature>
<dbReference type="Pfam" id="PF00668">
    <property type="entry name" value="Condensation"/>
    <property type="match status" value="1"/>
</dbReference>
<keyword evidence="12" id="KW-1185">Reference proteome</keyword>
<organism evidence="11 12">
    <name type="scientific">Pseudonocardia kunmingensis</name>
    <dbReference type="NCBI Taxonomy" id="630975"/>
    <lineage>
        <taxon>Bacteria</taxon>
        <taxon>Bacillati</taxon>
        <taxon>Actinomycetota</taxon>
        <taxon>Actinomycetes</taxon>
        <taxon>Pseudonocardiales</taxon>
        <taxon>Pseudonocardiaceae</taxon>
        <taxon>Pseudonocardia</taxon>
    </lineage>
</organism>
<dbReference type="GO" id="GO:0031177">
    <property type="term" value="F:phosphopantetheine binding"/>
    <property type="evidence" value="ECO:0007669"/>
    <property type="project" value="InterPro"/>
</dbReference>
<dbReference type="Proteomes" id="UP000315677">
    <property type="component" value="Unassembled WGS sequence"/>
</dbReference>
<dbReference type="GO" id="GO:0016874">
    <property type="term" value="F:ligase activity"/>
    <property type="evidence" value="ECO:0007669"/>
    <property type="project" value="UniProtKB-KW"/>
</dbReference>
<feature type="region of interest" description="Disordered" evidence="9">
    <location>
        <begin position="1339"/>
        <end position="1363"/>
    </location>
</feature>
<dbReference type="SUPFAM" id="SSF47336">
    <property type="entry name" value="ACP-like"/>
    <property type="match status" value="2"/>
</dbReference>
<dbReference type="Pfam" id="PF00501">
    <property type="entry name" value="AMP-binding"/>
    <property type="match status" value="1"/>
</dbReference>
<dbReference type="InterPro" id="IPR009081">
    <property type="entry name" value="PP-bd_ACP"/>
</dbReference>
<evidence type="ECO:0000313" key="12">
    <source>
        <dbReference type="Proteomes" id="UP000315677"/>
    </source>
</evidence>
<name>A0A543D9W2_9PSEU</name>
<dbReference type="PANTHER" id="PTHR45527:SF10">
    <property type="entry name" value="PYOCHELIN SYNTHASE PCHF"/>
    <property type="match status" value="1"/>
</dbReference>
<dbReference type="FunFam" id="3.40.50.12780:FF:000012">
    <property type="entry name" value="Non-ribosomal peptide synthetase"/>
    <property type="match status" value="1"/>
</dbReference>
<dbReference type="InterPro" id="IPR020845">
    <property type="entry name" value="AMP-binding_CS"/>
</dbReference>
<evidence type="ECO:0000259" key="10">
    <source>
        <dbReference type="PROSITE" id="PS50075"/>
    </source>
</evidence>
<dbReference type="InterPro" id="IPR010071">
    <property type="entry name" value="AA_adenyl_dom"/>
</dbReference>
<evidence type="ECO:0000256" key="2">
    <source>
        <dbReference type="ARBA" id="ARBA00005102"/>
    </source>
</evidence>
<feature type="compositionally biased region" description="Pro residues" evidence="9">
    <location>
        <begin position="1303"/>
        <end position="1315"/>
    </location>
</feature>
<dbReference type="FunFam" id="3.30.559.10:FF:000023">
    <property type="entry name" value="Non-ribosomal peptide synthetase"/>
    <property type="match status" value="1"/>
</dbReference>
<dbReference type="GO" id="GO:0044550">
    <property type="term" value="P:secondary metabolite biosynthetic process"/>
    <property type="evidence" value="ECO:0007669"/>
    <property type="project" value="TreeGrafter"/>
</dbReference>
<accession>A0A543D9W2</accession>
<feature type="region of interest" description="Disordered" evidence="9">
    <location>
        <begin position="1303"/>
        <end position="1327"/>
    </location>
</feature>
<dbReference type="GO" id="GO:0000036">
    <property type="term" value="F:acyl carrier activity"/>
    <property type="evidence" value="ECO:0007669"/>
    <property type="project" value="TreeGrafter"/>
</dbReference>
<dbReference type="Gene3D" id="3.30.559.10">
    <property type="entry name" value="Chloramphenicol acetyltransferase-like domain"/>
    <property type="match status" value="1"/>
</dbReference>
<gene>
    <name evidence="11" type="ORF">FB558_6363</name>
</gene>
<comment type="pathway">
    <text evidence="2">Siderophore biosynthesis; mycobactin biosynthesis.</text>
</comment>
<dbReference type="EMBL" id="VFPA01000004">
    <property type="protein sequence ID" value="TQM06119.1"/>
    <property type="molecule type" value="Genomic_DNA"/>
</dbReference>
<dbReference type="NCBIfam" id="TIGR01733">
    <property type="entry name" value="AA-adenyl-dom"/>
    <property type="match status" value="1"/>
</dbReference>
<dbReference type="Gene3D" id="1.10.1200.10">
    <property type="entry name" value="ACP-like"/>
    <property type="match status" value="2"/>
</dbReference>
<evidence type="ECO:0000256" key="6">
    <source>
        <dbReference type="ARBA" id="ARBA00022553"/>
    </source>
</evidence>
<feature type="region of interest" description="Disordered" evidence="9">
    <location>
        <begin position="690"/>
        <end position="714"/>
    </location>
</feature>
<comment type="cofactor">
    <cofactor evidence="1">
        <name>pantetheine 4'-phosphate</name>
        <dbReference type="ChEBI" id="CHEBI:47942"/>
    </cofactor>
</comment>
<comment type="caution">
    <text evidence="11">The sequence shown here is derived from an EMBL/GenBank/DDBJ whole genome shotgun (WGS) entry which is preliminary data.</text>
</comment>
<evidence type="ECO:0000256" key="7">
    <source>
        <dbReference type="ARBA" id="ARBA00022598"/>
    </source>
</evidence>
<dbReference type="InterPro" id="IPR036736">
    <property type="entry name" value="ACP-like_sf"/>
</dbReference>
<keyword evidence="7" id="KW-0436">Ligase</keyword>
<dbReference type="InterPro" id="IPR057737">
    <property type="entry name" value="Condensation_MtbB-like"/>
</dbReference>
<dbReference type="SMART" id="SM00823">
    <property type="entry name" value="PKS_PP"/>
    <property type="match status" value="2"/>
</dbReference>
<dbReference type="Gene3D" id="3.30.300.30">
    <property type="match status" value="1"/>
</dbReference>
<dbReference type="Gene3D" id="3.40.50.12780">
    <property type="entry name" value="N-terminal domain of ligase-like"/>
    <property type="match status" value="1"/>
</dbReference>
<feature type="domain" description="Carrier" evidence="10">
    <location>
        <begin position="2"/>
        <end position="78"/>
    </location>
</feature>
<evidence type="ECO:0000256" key="8">
    <source>
        <dbReference type="ARBA" id="ARBA00033440"/>
    </source>
</evidence>
<dbReference type="InterPro" id="IPR045851">
    <property type="entry name" value="AMP-bd_C_sf"/>
</dbReference>
<dbReference type="InterPro" id="IPR000873">
    <property type="entry name" value="AMP-dep_synth/lig_dom"/>
</dbReference>
<dbReference type="OrthoDB" id="2472181at2"/>
<dbReference type="InterPro" id="IPR025110">
    <property type="entry name" value="AMP-bd_C"/>
</dbReference>
<dbReference type="Pfam" id="PF00550">
    <property type="entry name" value="PP-binding"/>
    <property type="match status" value="2"/>
</dbReference>
<feature type="domain" description="Carrier" evidence="10">
    <location>
        <begin position="1223"/>
        <end position="1296"/>
    </location>
</feature>
<sequence length="1363" mass="146142">MSRALDEVARCAAAVLGAAQAELPLDRPLQELGLESFAAVRLHRRIAERTGVEVPLEAFVGASVESLALEVESRRNGIPADGPAPGGPTPDHSVLDEAPLTPIQAAYWVGREPDLPLGGVATFYYYEFDRAPDRQREHDPIAEVARLEAAWNRLVDHHPMLRAVVGDDGWQRVLAPGRRYRIGVTDLRAAAPDEVATTLESLRRERSHQVRDSREWPLYDRHAAVLPEGTLRLFVGFDILVLDMVSWILLMRQWGELVADHDAPLPEPKAVFLDLVRRRVEAPARERHERDRAYWRERLRNLPPAPDLPQLRRTQDVRRPRFRRHAGRLGAADWRELRERAASRGLSPTGVLLAAYALTLSRWGAGTEFCLNATLFDRSDEVGEDAGVVGDFSTTLLVALPAVDLVGWKGFAAFAAAVNGRFWADLEHRSFSGVEVQRELARREAAGSAAGGADGASVVRYPYVFTSGVGLGQADGAATAWLGEEVYGVSQTPQVLLDHIVWDEGGELRFAWDAVEGVFPDGLIDGMLDAHLRLLRRLAGDESAWDRVDLGWDPTFRLPEPPPPALPGGPLLDQPQRRVAVEHPDGPAVLGPDGRITHDDLVARADALGAALTAAGVRPGARVVVALPKSPAQIVAAYGVLAAGAAFVPVEPDWPLPRIASVCRRAEIELAVVAENRPVDLPDHVVRLPVDAHGRPAHGPGSRQEPDDRRPGPDGLAYVIFTSGSSGEPKGVAIEHRAARTTIDDIDDRFGVGPDDRVLALSALSFDLSIYDLFGVLGVGGALVLPAVERQRDPGHWCELIAAHEVTVWNTAPAVLEMLVEYAEADAEAASRLGSLRLVLLSGDWIPVTLPGRLRALAPRARVISLGGATEASIWSIHHPIGEVEPDWASIPYGRPLRGQFFHVLDAAGRPCPVGETGELFIAGHGLAREYVGDPRQTAERFATHPALGVRLYRTGDLGRWQPTGTIEFLGRADRQVKIRGHRIELGEIESVVNRLPGVRQCVAAAVPGADGRPRLVGYVVGHAFPGNADEPRVPAPADLSAAVAAQLPAYMVPSRWVTLDELPLSANGKVDPSQLPNPFRPATGAGPVPVPAPEPGGGSELVEVHRDGPAATAVGPAHEAADGSWLVRAAADADRRGLDLAIRIRPGRLSAADTLTAAGRWVRELEATVAAAGLEVAGRLVAGPVEDGLVELHLSGGPGETPDAAANTAVPAGRRAGADRVVVPHELERRVAEVFADVLGSEVPATTPFGDLGATSLSMVVAHRRFRELAPDLTLLDLFAQPTVRALTARIAALTPAQPGPVVVPEPARAPAPAPATTAPPDGNDRVHVVPDLAHAAVRGRRRAHHLRRALGRPQGTPDDRA</sequence>
<dbReference type="InterPro" id="IPR001242">
    <property type="entry name" value="Condensation_dom"/>
</dbReference>
<dbReference type="GO" id="GO:0043041">
    <property type="term" value="P:amino acid activation for nonribosomal peptide biosynthetic process"/>
    <property type="evidence" value="ECO:0007669"/>
    <property type="project" value="TreeGrafter"/>
</dbReference>
<dbReference type="PROSITE" id="PS00455">
    <property type="entry name" value="AMP_BINDING"/>
    <property type="match status" value="1"/>
</dbReference>
<dbReference type="GO" id="GO:0005737">
    <property type="term" value="C:cytoplasm"/>
    <property type="evidence" value="ECO:0007669"/>
    <property type="project" value="TreeGrafter"/>
</dbReference>
<dbReference type="PANTHER" id="PTHR45527">
    <property type="entry name" value="NONRIBOSOMAL PEPTIDE SYNTHETASE"/>
    <property type="match status" value="1"/>
</dbReference>